<dbReference type="GO" id="GO:0042910">
    <property type="term" value="F:xenobiotic transmembrane transporter activity"/>
    <property type="evidence" value="ECO:0007669"/>
    <property type="project" value="InterPro"/>
</dbReference>
<name>A0A447JHI4_SALET</name>
<gene>
    <name evidence="3" type="primary">ydhE_1</name>
    <name evidence="3" type="ORF">NCTC7102_02892</name>
</gene>
<keyword evidence="2" id="KW-1133">Transmembrane helix</keyword>
<feature type="transmembrane region" description="Helical" evidence="2">
    <location>
        <begin position="119"/>
        <end position="139"/>
    </location>
</feature>
<dbReference type="AlphaFoldDB" id="A0A447JHI4"/>
<dbReference type="Proteomes" id="UP000281393">
    <property type="component" value="Chromosome"/>
</dbReference>
<evidence type="ECO:0000256" key="1">
    <source>
        <dbReference type="ARBA" id="ARBA00022448"/>
    </source>
</evidence>
<sequence length="189" mass="20461">MDVAGHQIALNFSSLMFVLPMSLAAAVTIRVGYRLGQGSTLDAQTAARTGLGVGICMAVVTAIFTVTLRKHIALLYNDNPEVVALAAQLMLLAAVYQISDSIQVIGSGILRGYKDTRSIFFITFTAYWVLGLPSGYILALTDLVVDRMGPAGFWMGFIIGLTSAAVLMMLRMRYLQRQPSAIILQRAAR</sequence>
<evidence type="ECO:0000313" key="3">
    <source>
        <dbReference type="EMBL" id="VDY41754.1"/>
    </source>
</evidence>
<proteinExistence type="predicted"/>
<feature type="transmembrane region" description="Helical" evidence="2">
    <location>
        <begin position="45"/>
        <end position="68"/>
    </location>
</feature>
<dbReference type="InterPro" id="IPR002528">
    <property type="entry name" value="MATE_fam"/>
</dbReference>
<dbReference type="Pfam" id="PF01554">
    <property type="entry name" value="MatE"/>
    <property type="match status" value="1"/>
</dbReference>
<protein>
    <submittedName>
        <fullName evidence="3">Integral membrane protein</fullName>
    </submittedName>
</protein>
<organism evidence="3 4">
    <name type="scientific">Salmonella enterica subsp. enterica serovar Daytona</name>
    <dbReference type="NCBI Taxonomy" id="1962639"/>
    <lineage>
        <taxon>Bacteria</taxon>
        <taxon>Pseudomonadati</taxon>
        <taxon>Pseudomonadota</taxon>
        <taxon>Gammaproteobacteria</taxon>
        <taxon>Enterobacterales</taxon>
        <taxon>Enterobacteriaceae</taxon>
        <taxon>Salmonella</taxon>
    </lineage>
</organism>
<evidence type="ECO:0000313" key="4">
    <source>
        <dbReference type="Proteomes" id="UP000281393"/>
    </source>
</evidence>
<dbReference type="GO" id="GO:0015297">
    <property type="term" value="F:antiporter activity"/>
    <property type="evidence" value="ECO:0007669"/>
    <property type="project" value="InterPro"/>
</dbReference>
<reference evidence="3 4" key="1">
    <citation type="submission" date="2018-12" db="EMBL/GenBank/DDBJ databases">
        <authorList>
            <consortium name="Pathogen Informatics"/>
        </authorList>
    </citation>
    <scope>NUCLEOTIDE SEQUENCE [LARGE SCALE GENOMIC DNA]</scope>
    <source>
        <strain evidence="3 4">NCTC7102</strain>
    </source>
</reference>
<feature type="transmembrane region" description="Helical" evidence="2">
    <location>
        <begin position="151"/>
        <end position="170"/>
    </location>
</feature>
<evidence type="ECO:0000256" key="2">
    <source>
        <dbReference type="SAM" id="Phobius"/>
    </source>
</evidence>
<dbReference type="EMBL" id="LR133909">
    <property type="protein sequence ID" value="VDY41754.1"/>
    <property type="molecule type" value="Genomic_DNA"/>
</dbReference>
<dbReference type="GO" id="GO:0005886">
    <property type="term" value="C:plasma membrane"/>
    <property type="evidence" value="ECO:0007669"/>
    <property type="project" value="TreeGrafter"/>
</dbReference>
<dbReference type="InterPro" id="IPR050222">
    <property type="entry name" value="MATE_MdtK"/>
</dbReference>
<feature type="transmembrane region" description="Helical" evidence="2">
    <location>
        <begin position="12"/>
        <end position="33"/>
    </location>
</feature>
<accession>A0A447JHI4</accession>
<dbReference type="PANTHER" id="PTHR43298">
    <property type="entry name" value="MULTIDRUG RESISTANCE PROTEIN NORM-RELATED"/>
    <property type="match status" value="1"/>
</dbReference>
<keyword evidence="2" id="KW-0472">Membrane</keyword>
<keyword evidence="1" id="KW-0813">Transport</keyword>
<dbReference type="PANTHER" id="PTHR43298:SF2">
    <property type="entry name" value="FMN_FAD EXPORTER YEEO-RELATED"/>
    <property type="match status" value="1"/>
</dbReference>
<keyword evidence="2" id="KW-0812">Transmembrane</keyword>